<sequence>MAPKRKGRATTPTIGGVSGKFIKERRIDFGEIKDTMFAKLFVQYGWKRSPPRAHYTKVLGKWISFSKDSIDECLGLISTDAVFYKDFIPDFGDEDVIGFLLGRSATDESGPFHNGALCEMVWYMLHFVAANVEPTSNITTINIQRARLLYTIWVRKIDLGHHIYELIRTHGIEKSSSKRLIFPCLITAICKN</sequence>
<dbReference type="Pfam" id="PF20167">
    <property type="entry name" value="Transposase_32"/>
    <property type="match status" value="1"/>
</dbReference>
<feature type="domain" description="Putative plant transposon protein" evidence="1">
    <location>
        <begin position="52"/>
        <end position="191"/>
    </location>
</feature>
<name>A0ABD1RFV5_9LAMI</name>
<gene>
    <name evidence="2" type="ORF">Adt_31607</name>
</gene>
<accession>A0ABD1RFV5</accession>
<comment type="caution">
    <text evidence="2">The sequence shown here is derived from an EMBL/GenBank/DDBJ whole genome shotgun (WGS) entry which is preliminary data.</text>
</comment>
<proteinExistence type="predicted"/>
<protein>
    <recommendedName>
        <fullName evidence="1">Putative plant transposon protein domain-containing protein</fullName>
    </recommendedName>
</protein>
<dbReference type="AlphaFoldDB" id="A0ABD1RFV5"/>
<dbReference type="Proteomes" id="UP001604336">
    <property type="component" value="Unassembled WGS sequence"/>
</dbReference>
<dbReference type="EMBL" id="JBFOLK010000009">
    <property type="protein sequence ID" value="KAL2486851.1"/>
    <property type="molecule type" value="Genomic_DNA"/>
</dbReference>
<evidence type="ECO:0000313" key="3">
    <source>
        <dbReference type="Proteomes" id="UP001604336"/>
    </source>
</evidence>
<reference evidence="3" key="1">
    <citation type="submission" date="2024-07" db="EMBL/GenBank/DDBJ databases">
        <title>Two chromosome-level genome assemblies of Korean endemic species Abeliophyllum distichum and Forsythia ovata (Oleaceae).</title>
        <authorList>
            <person name="Jang H."/>
        </authorList>
    </citation>
    <scope>NUCLEOTIDE SEQUENCE [LARGE SCALE GENOMIC DNA]</scope>
</reference>
<dbReference type="InterPro" id="IPR046796">
    <property type="entry name" value="Transposase_32_dom"/>
</dbReference>
<organism evidence="2 3">
    <name type="scientific">Abeliophyllum distichum</name>
    <dbReference type="NCBI Taxonomy" id="126358"/>
    <lineage>
        <taxon>Eukaryota</taxon>
        <taxon>Viridiplantae</taxon>
        <taxon>Streptophyta</taxon>
        <taxon>Embryophyta</taxon>
        <taxon>Tracheophyta</taxon>
        <taxon>Spermatophyta</taxon>
        <taxon>Magnoliopsida</taxon>
        <taxon>eudicotyledons</taxon>
        <taxon>Gunneridae</taxon>
        <taxon>Pentapetalae</taxon>
        <taxon>asterids</taxon>
        <taxon>lamiids</taxon>
        <taxon>Lamiales</taxon>
        <taxon>Oleaceae</taxon>
        <taxon>Forsythieae</taxon>
        <taxon>Abeliophyllum</taxon>
    </lineage>
</organism>
<evidence type="ECO:0000259" key="1">
    <source>
        <dbReference type="Pfam" id="PF20167"/>
    </source>
</evidence>
<evidence type="ECO:0000313" key="2">
    <source>
        <dbReference type="EMBL" id="KAL2486851.1"/>
    </source>
</evidence>
<keyword evidence="3" id="KW-1185">Reference proteome</keyword>